<dbReference type="Pfam" id="PF00107">
    <property type="entry name" value="ADH_zinc_N"/>
    <property type="match status" value="1"/>
</dbReference>
<proteinExistence type="inferred from homology"/>
<dbReference type="OrthoDB" id="1879366at2759"/>
<evidence type="ECO:0000256" key="4">
    <source>
        <dbReference type="ARBA" id="ARBA00022833"/>
    </source>
</evidence>
<dbReference type="GO" id="GO:0046872">
    <property type="term" value="F:metal ion binding"/>
    <property type="evidence" value="ECO:0007669"/>
    <property type="project" value="UniProtKB-KW"/>
</dbReference>
<name>A0A3P7NA60_9BILA</name>
<accession>A0A3P7NA60</accession>
<dbReference type="Proteomes" id="UP000271098">
    <property type="component" value="Unassembled WGS sequence"/>
</dbReference>
<feature type="domain" description="Alcohol dehydrogenase-like C-terminal" evidence="6">
    <location>
        <begin position="3"/>
        <end position="80"/>
    </location>
</feature>
<dbReference type="SUPFAM" id="SSF51735">
    <property type="entry name" value="NAD(P)-binding Rossmann-fold domains"/>
    <property type="match status" value="1"/>
</dbReference>
<dbReference type="Gene3D" id="3.40.50.720">
    <property type="entry name" value="NAD(P)-binding Rossmann-like Domain"/>
    <property type="match status" value="1"/>
</dbReference>
<dbReference type="PANTHER" id="PTHR43161:SF9">
    <property type="entry name" value="SORBITOL DEHYDROGENASE"/>
    <property type="match status" value="1"/>
</dbReference>
<dbReference type="InterPro" id="IPR013149">
    <property type="entry name" value="ADH-like_C"/>
</dbReference>
<dbReference type="AlphaFoldDB" id="A0A3P7NA60"/>
<comment type="cofactor">
    <cofactor evidence="1">
        <name>Zn(2+)</name>
        <dbReference type="ChEBI" id="CHEBI:29105"/>
    </cofactor>
</comment>
<evidence type="ECO:0000256" key="2">
    <source>
        <dbReference type="ARBA" id="ARBA00008072"/>
    </source>
</evidence>
<dbReference type="GO" id="GO:0003939">
    <property type="term" value="F:L-iditol 2-dehydrogenase (NAD+) activity"/>
    <property type="evidence" value="ECO:0007669"/>
    <property type="project" value="TreeGrafter"/>
</dbReference>
<dbReference type="GO" id="GO:0006062">
    <property type="term" value="P:sorbitol catabolic process"/>
    <property type="evidence" value="ECO:0007669"/>
    <property type="project" value="TreeGrafter"/>
</dbReference>
<evidence type="ECO:0000256" key="3">
    <source>
        <dbReference type="ARBA" id="ARBA00022723"/>
    </source>
</evidence>
<dbReference type="InterPro" id="IPR036291">
    <property type="entry name" value="NAD(P)-bd_dom_sf"/>
</dbReference>
<evidence type="ECO:0000313" key="7">
    <source>
        <dbReference type="EMBL" id="VDN36930.1"/>
    </source>
</evidence>
<sequence>MLCLLTAKAYGASRVVITDVVESRLKLAKELGALEAINVKDLQPIEAAQRICKAFNGFTPDAAVECSGVPVSTETAMVVIRL</sequence>
<protein>
    <recommendedName>
        <fullName evidence="6">Alcohol dehydrogenase-like C-terminal domain-containing protein</fullName>
    </recommendedName>
</protein>
<reference evidence="7 8" key="1">
    <citation type="submission" date="2018-11" db="EMBL/GenBank/DDBJ databases">
        <authorList>
            <consortium name="Pathogen Informatics"/>
        </authorList>
    </citation>
    <scope>NUCLEOTIDE SEQUENCE [LARGE SCALE GENOMIC DNA]</scope>
</reference>
<keyword evidence="5" id="KW-0560">Oxidoreductase</keyword>
<comment type="similarity">
    <text evidence="2">Belongs to the zinc-containing alcohol dehydrogenase family.</text>
</comment>
<gene>
    <name evidence="7" type="ORF">GPUH_LOCUS20841</name>
</gene>
<dbReference type="PANTHER" id="PTHR43161">
    <property type="entry name" value="SORBITOL DEHYDROGENASE"/>
    <property type="match status" value="1"/>
</dbReference>
<keyword evidence="3" id="KW-0479">Metal-binding</keyword>
<evidence type="ECO:0000313" key="8">
    <source>
        <dbReference type="Proteomes" id="UP000271098"/>
    </source>
</evidence>
<organism evidence="7 8">
    <name type="scientific">Gongylonema pulchrum</name>
    <dbReference type="NCBI Taxonomy" id="637853"/>
    <lineage>
        <taxon>Eukaryota</taxon>
        <taxon>Metazoa</taxon>
        <taxon>Ecdysozoa</taxon>
        <taxon>Nematoda</taxon>
        <taxon>Chromadorea</taxon>
        <taxon>Rhabditida</taxon>
        <taxon>Spirurina</taxon>
        <taxon>Spiruromorpha</taxon>
        <taxon>Spiruroidea</taxon>
        <taxon>Gongylonematidae</taxon>
        <taxon>Gongylonema</taxon>
    </lineage>
</organism>
<evidence type="ECO:0000256" key="5">
    <source>
        <dbReference type="ARBA" id="ARBA00023002"/>
    </source>
</evidence>
<keyword evidence="8" id="KW-1185">Reference proteome</keyword>
<evidence type="ECO:0000259" key="6">
    <source>
        <dbReference type="Pfam" id="PF00107"/>
    </source>
</evidence>
<dbReference type="EMBL" id="UYRT01091258">
    <property type="protein sequence ID" value="VDN36930.1"/>
    <property type="molecule type" value="Genomic_DNA"/>
</dbReference>
<keyword evidence="4" id="KW-0862">Zinc</keyword>
<evidence type="ECO:0000256" key="1">
    <source>
        <dbReference type="ARBA" id="ARBA00001947"/>
    </source>
</evidence>